<keyword evidence="3" id="KW-1185">Reference proteome</keyword>
<name>A0A9P7UWQ9_9AGAR</name>
<sequence length="88" mass="9372">MGYSTDYADNVNNVNSINHNNAGVVKGDLDNNNSNYGTPKSSPSPSPTSNKYNHSAPHKLGLSDPSAHPTTTTTTHLPTTHMQEATVH</sequence>
<dbReference type="EMBL" id="CM032183">
    <property type="protein sequence ID" value="KAG7096052.1"/>
    <property type="molecule type" value="Genomic_DNA"/>
</dbReference>
<feature type="compositionally biased region" description="Low complexity" evidence="1">
    <location>
        <begin position="38"/>
        <end position="49"/>
    </location>
</feature>
<evidence type="ECO:0000256" key="1">
    <source>
        <dbReference type="SAM" id="MobiDB-lite"/>
    </source>
</evidence>
<feature type="region of interest" description="Disordered" evidence="1">
    <location>
        <begin position="1"/>
        <end position="88"/>
    </location>
</feature>
<dbReference type="AlphaFoldDB" id="A0A9P7UWQ9"/>
<evidence type="ECO:0000313" key="2">
    <source>
        <dbReference type="EMBL" id="KAG7096052.1"/>
    </source>
</evidence>
<feature type="compositionally biased region" description="Low complexity" evidence="1">
    <location>
        <begin position="10"/>
        <end position="21"/>
    </location>
</feature>
<accession>A0A9P7UWQ9</accession>
<reference evidence="2" key="1">
    <citation type="journal article" date="2021" name="Genome Biol. Evol.">
        <title>The assembled and annotated genome of the fairy-ring fungus Marasmius oreades.</title>
        <authorList>
            <person name="Hiltunen M."/>
            <person name="Ament-Velasquez S.L."/>
            <person name="Johannesson H."/>
        </authorList>
    </citation>
    <scope>NUCLEOTIDE SEQUENCE</scope>
    <source>
        <strain evidence="2">03SP1</strain>
    </source>
</reference>
<gene>
    <name evidence="2" type="ORF">E1B28_006733</name>
</gene>
<dbReference type="KEGG" id="more:E1B28_006733"/>
<feature type="compositionally biased region" description="Low complexity" evidence="1">
    <location>
        <begin position="68"/>
        <end position="81"/>
    </location>
</feature>
<dbReference type="GeneID" id="66075809"/>
<comment type="caution">
    <text evidence="2">The sequence shown here is derived from an EMBL/GenBank/DDBJ whole genome shotgun (WGS) entry which is preliminary data.</text>
</comment>
<proteinExistence type="predicted"/>
<organism evidence="2 3">
    <name type="scientific">Marasmius oreades</name>
    <name type="common">fairy-ring Marasmius</name>
    <dbReference type="NCBI Taxonomy" id="181124"/>
    <lineage>
        <taxon>Eukaryota</taxon>
        <taxon>Fungi</taxon>
        <taxon>Dikarya</taxon>
        <taxon>Basidiomycota</taxon>
        <taxon>Agaricomycotina</taxon>
        <taxon>Agaricomycetes</taxon>
        <taxon>Agaricomycetidae</taxon>
        <taxon>Agaricales</taxon>
        <taxon>Marasmiineae</taxon>
        <taxon>Marasmiaceae</taxon>
        <taxon>Marasmius</taxon>
    </lineage>
</organism>
<evidence type="ECO:0000313" key="3">
    <source>
        <dbReference type="Proteomes" id="UP001049176"/>
    </source>
</evidence>
<dbReference type="RefSeq" id="XP_043012522.1">
    <property type="nucleotide sequence ID" value="XM_043151427.1"/>
</dbReference>
<protein>
    <submittedName>
        <fullName evidence="2">Uncharacterized protein</fullName>
    </submittedName>
</protein>
<dbReference type="Proteomes" id="UP001049176">
    <property type="component" value="Chromosome 3"/>
</dbReference>